<gene>
    <name evidence="3" type="ORF">F5878DRAFT_141579</name>
</gene>
<dbReference type="Pfam" id="PF23562">
    <property type="entry name" value="AMP-binding_C_3"/>
    <property type="match status" value="1"/>
</dbReference>
<dbReference type="Proteomes" id="UP001163846">
    <property type="component" value="Unassembled WGS sequence"/>
</dbReference>
<dbReference type="PANTHER" id="PTHR43201:SF8">
    <property type="entry name" value="ACYL-COA SYNTHETASE FAMILY MEMBER 3"/>
    <property type="match status" value="1"/>
</dbReference>
<dbReference type="GO" id="GO:0006631">
    <property type="term" value="P:fatty acid metabolic process"/>
    <property type="evidence" value="ECO:0007669"/>
    <property type="project" value="TreeGrafter"/>
</dbReference>
<name>A0AA38PA15_9AGAR</name>
<reference evidence="3" key="1">
    <citation type="submission" date="2022-08" db="EMBL/GenBank/DDBJ databases">
        <authorList>
            <consortium name="DOE Joint Genome Institute"/>
            <person name="Min B."/>
            <person name="Riley R."/>
            <person name="Sierra-Patev S."/>
            <person name="Naranjo-Ortiz M."/>
            <person name="Looney B."/>
            <person name="Konkel Z."/>
            <person name="Slot J.C."/>
            <person name="Sakamoto Y."/>
            <person name="Steenwyk J.L."/>
            <person name="Rokas A."/>
            <person name="Carro J."/>
            <person name="Camarero S."/>
            <person name="Ferreira P."/>
            <person name="Molpeceres G."/>
            <person name="Ruiz-Duenas F.J."/>
            <person name="Serrano A."/>
            <person name="Henrissat B."/>
            <person name="Drula E."/>
            <person name="Hughes K.W."/>
            <person name="Mata J.L."/>
            <person name="Ishikawa N.K."/>
            <person name="Vargas-Isla R."/>
            <person name="Ushijima S."/>
            <person name="Smith C.A."/>
            <person name="Ahrendt S."/>
            <person name="Andreopoulos W."/>
            <person name="He G."/>
            <person name="Labutti K."/>
            <person name="Lipzen A."/>
            <person name="Ng V."/>
            <person name="Sandor L."/>
            <person name="Barry K."/>
            <person name="Martinez A.T."/>
            <person name="Xiao Y."/>
            <person name="Gibbons J.G."/>
            <person name="Terashima K."/>
            <person name="Hibbett D.S."/>
            <person name="Grigoriev I.V."/>
        </authorList>
    </citation>
    <scope>NUCLEOTIDE SEQUENCE</scope>
    <source>
        <strain evidence="3">TFB9207</strain>
    </source>
</reference>
<dbReference type="AlphaFoldDB" id="A0AA38PA15"/>
<dbReference type="PANTHER" id="PTHR43201">
    <property type="entry name" value="ACYL-COA SYNTHETASE"/>
    <property type="match status" value="1"/>
</dbReference>
<evidence type="ECO:0000259" key="2">
    <source>
        <dbReference type="Pfam" id="PF00501"/>
    </source>
</evidence>
<feature type="domain" description="AMP-dependent synthetase/ligase" evidence="2">
    <location>
        <begin position="31"/>
        <end position="354"/>
    </location>
</feature>
<comment type="similarity">
    <text evidence="1">Belongs to the ATP-dependent AMP-binding enzyme family.</text>
</comment>
<proteinExistence type="inferred from homology"/>
<dbReference type="Gene3D" id="3.40.50.12780">
    <property type="entry name" value="N-terminal domain of ligase-like"/>
    <property type="match status" value="1"/>
</dbReference>
<protein>
    <recommendedName>
        <fullName evidence="2">AMP-dependent synthetase/ligase domain-containing protein</fullName>
    </recommendedName>
</protein>
<accession>A0AA38PA15</accession>
<organism evidence="3 4">
    <name type="scientific">Lentinula raphanica</name>
    <dbReference type="NCBI Taxonomy" id="153919"/>
    <lineage>
        <taxon>Eukaryota</taxon>
        <taxon>Fungi</taxon>
        <taxon>Dikarya</taxon>
        <taxon>Basidiomycota</taxon>
        <taxon>Agaricomycotina</taxon>
        <taxon>Agaricomycetes</taxon>
        <taxon>Agaricomycetidae</taxon>
        <taxon>Agaricales</taxon>
        <taxon>Marasmiineae</taxon>
        <taxon>Omphalotaceae</taxon>
        <taxon>Lentinula</taxon>
    </lineage>
</organism>
<sequence>MEYNSFMILPAMAFVPPPSTLAVEYQFDFHLSHNPNHPAFVCPEADNSMLKTYTYAVVVPAIHRCALFFQSSVPFGKDQESPPVIAFVTTSDALTYSIALLGVLRAGMTAFPISPRFSATVIAHLISAVKPSHVVVNSGRAAIMNEIMKELNLENKNNLQILEMPTYEKIFVEEPYKSCAMHNRPMNRTALIIHSSGSTSLCPKTIAWTSDFYAVNAQTIDYATIHFTGRRVGLQCLEPFHSLGICFLNWMVHTGFVMALLNPKDSLSQVPDAANPDFIFKSYIQTSPSIIYATPQLLEIWSQDSEKCKFLSSSSAVATAGRALNRECARRLLDSGVPLGIGYGSTESGSISIYSSLGEKYWDYFHPLQAEVNFVPQDNGLFSMIVSSSPTRQLPVTNTESNGLIAYDPGDLFQEHPTLNGFFRVVGRSGDQIMLSTGEIVEPTVIESTICQLPEVENAMLFGTGRPSIGLLVQITSSVEITDFETQEMLLNQFCKKISNIYEQQSRPIYISKEKIILTNWQKPIIQATKGMPMRLLTLERFENEIHSLYN</sequence>
<keyword evidence="4" id="KW-1185">Reference proteome</keyword>
<dbReference type="Pfam" id="PF00501">
    <property type="entry name" value="AMP-binding"/>
    <property type="match status" value="1"/>
</dbReference>
<dbReference type="EMBL" id="MU806149">
    <property type="protein sequence ID" value="KAJ3839060.1"/>
    <property type="molecule type" value="Genomic_DNA"/>
</dbReference>
<evidence type="ECO:0000256" key="1">
    <source>
        <dbReference type="ARBA" id="ARBA00006432"/>
    </source>
</evidence>
<dbReference type="SUPFAM" id="SSF56801">
    <property type="entry name" value="Acetyl-CoA synthetase-like"/>
    <property type="match status" value="1"/>
</dbReference>
<evidence type="ECO:0000313" key="4">
    <source>
        <dbReference type="Proteomes" id="UP001163846"/>
    </source>
</evidence>
<evidence type="ECO:0000313" key="3">
    <source>
        <dbReference type="EMBL" id="KAJ3839060.1"/>
    </source>
</evidence>
<dbReference type="GO" id="GO:0031956">
    <property type="term" value="F:medium-chain fatty acid-CoA ligase activity"/>
    <property type="evidence" value="ECO:0007669"/>
    <property type="project" value="TreeGrafter"/>
</dbReference>
<dbReference type="InterPro" id="IPR000873">
    <property type="entry name" value="AMP-dep_synth/lig_dom"/>
</dbReference>
<comment type="caution">
    <text evidence="3">The sequence shown here is derived from an EMBL/GenBank/DDBJ whole genome shotgun (WGS) entry which is preliminary data.</text>
</comment>
<dbReference type="InterPro" id="IPR042099">
    <property type="entry name" value="ANL_N_sf"/>
</dbReference>